<evidence type="ECO:0000256" key="2">
    <source>
        <dbReference type="PROSITE-ProRule" id="PRU00708"/>
    </source>
</evidence>
<dbReference type="EMBL" id="JAIWQS010000004">
    <property type="protein sequence ID" value="KAJ8767623.1"/>
    <property type="molecule type" value="Genomic_DNA"/>
</dbReference>
<sequence length="583" mass="65099">MTCLPPFLSPTKPTKDLTQFGSLVLQPCLSLLELCKYTNEFEQLQAKLIKLGLIHNSLAFTRLLCYSSISEHSDMGYAQSIFNHDKYPNAFSYNVMIRGYTQKDEPEAALSLFDRMLSHANCLPNNLTFPFVLKACAQAKASSEGKQVHGQVIKRGLNDDLYVNNSLISMYSSSGLIGYARLVFDKMDAPDVVSWNSIIKGLIDSGLVEDGKSFFDRMPVTNIVTWNCLIDGYVKVGLLKEARELFDHMGRKDSVSWNSIIGGYVSAGLIEDARELFSEMPQEMKDIISFNLMIGGYARQSRHKEVLESFNEMQVAEIEPNRFTLVSGLTACSYLMALDQGEWLHDYIEKNSIKTDAIIGTALISMYAKCGRIDKALSMFESMEDKDVGAWNSIIHGLGIHGNGEEALEVFSDMVKSNVSPDDVTFLGLLSACRHSGLVNEGKRCFQIMVERYGLAPKIEHYGCMVDLLCRADLLDEARDLIETSQMKQSVPLWGALLGASCRLGNLEMGEYASKHLMELDPLDCSCHIVLSNMYSSAGFHKKAIEIRNKMRDKGLEKVPGSSSMEIDGLIKEFRVSDYLECI</sequence>
<dbReference type="Pfam" id="PF01535">
    <property type="entry name" value="PPR"/>
    <property type="match status" value="5"/>
</dbReference>
<feature type="repeat" description="PPR" evidence="2">
    <location>
        <begin position="387"/>
        <end position="421"/>
    </location>
</feature>
<dbReference type="InterPro" id="IPR046960">
    <property type="entry name" value="PPR_At4g14850-like_plant"/>
</dbReference>
<dbReference type="PANTHER" id="PTHR47926:SF436">
    <property type="entry name" value="PENTATRICOPEPTIDE REPEAT-CONTAINING PROTEIN ELI1, CHLOROPLASTIC-LIKE ISOFORM X2"/>
    <property type="match status" value="1"/>
</dbReference>
<accession>A0AAV8TLJ4</accession>
<keyword evidence="1" id="KW-0677">Repeat</keyword>
<dbReference type="InterPro" id="IPR046848">
    <property type="entry name" value="E_motif"/>
</dbReference>
<feature type="repeat" description="PPR" evidence="2">
    <location>
        <begin position="89"/>
        <end position="119"/>
    </location>
</feature>
<dbReference type="PANTHER" id="PTHR47926">
    <property type="entry name" value="PENTATRICOPEPTIDE REPEAT-CONTAINING PROTEIN"/>
    <property type="match status" value="1"/>
</dbReference>
<dbReference type="InterPro" id="IPR011990">
    <property type="entry name" value="TPR-like_helical_dom_sf"/>
</dbReference>
<evidence type="ECO:0008006" key="5">
    <source>
        <dbReference type="Google" id="ProtNLM"/>
    </source>
</evidence>
<keyword evidence="4" id="KW-1185">Reference proteome</keyword>
<feature type="repeat" description="PPR" evidence="2">
    <location>
        <begin position="286"/>
        <end position="320"/>
    </location>
</feature>
<dbReference type="GO" id="GO:0009451">
    <property type="term" value="P:RNA modification"/>
    <property type="evidence" value="ECO:0007669"/>
    <property type="project" value="InterPro"/>
</dbReference>
<dbReference type="Pfam" id="PF20431">
    <property type="entry name" value="E_motif"/>
    <property type="match status" value="1"/>
</dbReference>
<feature type="repeat" description="PPR" evidence="2">
    <location>
        <begin position="191"/>
        <end position="221"/>
    </location>
</feature>
<feature type="repeat" description="PPR" evidence="2">
    <location>
        <begin position="222"/>
        <end position="256"/>
    </location>
</feature>
<name>A0AAV8TLJ4_9ROSI</name>
<dbReference type="NCBIfam" id="TIGR00756">
    <property type="entry name" value="PPR"/>
    <property type="match status" value="7"/>
</dbReference>
<dbReference type="AlphaFoldDB" id="A0AAV8TLJ4"/>
<dbReference type="PROSITE" id="PS51375">
    <property type="entry name" value="PPR"/>
    <property type="match status" value="6"/>
</dbReference>
<dbReference type="FunFam" id="1.25.40.10:FF:000470">
    <property type="entry name" value="Pentatricopeptide repeat-containing protein At5g66520"/>
    <property type="match status" value="1"/>
</dbReference>
<protein>
    <recommendedName>
        <fullName evidence="5">Pentatricopeptide repeat-containing protein</fullName>
    </recommendedName>
</protein>
<dbReference type="SUPFAM" id="SSF48452">
    <property type="entry name" value="TPR-like"/>
    <property type="match status" value="1"/>
</dbReference>
<dbReference type="GO" id="GO:0003723">
    <property type="term" value="F:RNA binding"/>
    <property type="evidence" value="ECO:0007669"/>
    <property type="project" value="InterPro"/>
</dbReference>
<organism evidence="3 4">
    <name type="scientific">Erythroxylum novogranatense</name>
    <dbReference type="NCBI Taxonomy" id="1862640"/>
    <lineage>
        <taxon>Eukaryota</taxon>
        <taxon>Viridiplantae</taxon>
        <taxon>Streptophyta</taxon>
        <taxon>Embryophyta</taxon>
        <taxon>Tracheophyta</taxon>
        <taxon>Spermatophyta</taxon>
        <taxon>Magnoliopsida</taxon>
        <taxon>eudicotyledons</taxon>
        <taxon>Gunneridae</taxon>
        <taxon>Pentapetalae</taxon>
        <taxon>rosids</taxon>
        <taxon>fabids</taxon>
        <taxon>Malpighiales</taxon>
        <taxon>Erythroxylaceae</taxon>
        <taxon>Erythroxylum</taxon>
    </lineage>
</organism>
<dbReference type="Pfam" id="PF13041">
    <property type="entry name" value="PPR_2"/>
    <property type="match status" value="3"/>
</dbReference>
<dbReference type="InterPro" id="IPR002885">
    <property type="entry name" value="PPR_rpt"/>
</dbReference>
<gene>
    <name evidence="3" type="ORF">K2173_018181</name>
</gene>
<evidence type="ECO:0000256" key="1">
    <source>
        <dbReference type="ARBA" id="ARBA00022737"/>
    </source>
</evidence>
<dbReference type="Gene3D" id="1.25.40.10">
    <property type="entry name" value="Tetratricopeptide repeat domain"/>
    <property type="match status" value="5"/>
</dbReference>
<reference evidence="3 4" key="1">
    <citation type="submission" date="2021-09" db="EMBL/GenBank/DDBJ databases">
        <title>Genomic insights and catalytic innovation underlie evolution of tropane alkaloids biosynthesis.</title>
        <authorList>
            <person name="Wang Y.-J."/>
            <person name="Tian T."/>
            <person name="Huang J.-P."/>
            <person name="Huang S.-X."/>
        </authorList>
    </citation>
    <scope>NUCLEOTIDE SEQUENCE [LARGE SCALE GENOMIC DNA]</scope>
    <source>
        <strain evidence="3">KIB-2018</strain>
        <tissue evidence="3">Leaf</tissue>
    </source>
</reference>
<proteinExistence type="predicted"/>
<dbReference type="Proteomes" id="UP001159364">
    <property type="component" value="Linkage Group LG04"/>
</dbReference>
<dbReference type="FunFam" id="1.25.40.10:FF:000090">
    <property type="entry name" value="Pentatricopeptide repeat-containing protein, chloroplastic"/>
    <property type="match status" value="1"/>
</dbReference>
<evidence type="ECO:0000313" key="4">
    <source>
        <dbReference type="Proteomes" id="UP001159364"/>
    </source>
</evidence>
<evidence type="ECO:0000313" key="3">
    <source>
        <dbReference type="EMBL" id="KAJ8767623.1"/>
    </source>
</evidence>
<feature type="repeat" description="PPR" evidence="2">
    <location>
        <begin position="356"/>
        <end position="386"/>
    </location>
</feature>
<comment type="caution">
    <text evidence="3">The sequence shown here is derived from an EMBL/GenBank/DDBJ whole genome shotgun (WGS) entry which is preliminary data.</text>
</comment>